<feature type="region of interest" description="Disordered" evidence="1">
    <location>
        <begin position="445"/>
        <end position="529"/>
    </location>
</feature>
<feature type="compositionally biased region" description="Polar residues" evidence="1">
    <location>
        <begin position="476"/>
        <end position="485"/>
    </location>
</feature>
<dbReference type="PROSITE" id="PS50805">
    <property type="entry name" value="KRAB"/>
    <property type="match status" value="1"/>
</dbReference>
<dbReference type="Pfam" id="PF01352">
    <property type="entry name" value="KRAB"/>
    <property type="match status" value="1"/>
</dbReference>
<dbReference type="InterPro" id="IPR036051">
    <property type="entry name" value="KRAB_dom_sf"/>
</dbReference>
<dbReference type="EMBL" id="JAUNZN010000002">
    <property type="protein sequence ID" value="KAK4825675.1"/>
    <property type="molecule type" value="Genomic_DNA"/>
</dbReference>
<dbReference type="InterPro" id="IPR050169">
    <property type="entry name" value="Krueppel_C2H2_ZnF"/>
</dbReference>
<comment type="caution">
    <text evidence="3">The sequence shown here is derived from an EMBL/GenBank/DDBJ whole genome shotgun (WGS) entry which is preliminary data.</text>
</comment>
<dbReference type="GO" id="GO:0006355">
    <property type="term" value="P:regulation of DNA-templated transcription"/>
    <property type="evidence" value="ECO:0007669"/>
    <property type="project" value="InterPro"/>
</dbReference>
<reference evidence="3 4" key="1">
    <citation type="journal article" date="2023" name="J. Hered.">
        <title>Chromosome-level genome of the wood stork (Mycteria americana) provides insight into avian chromosome evolution.</title>
        <authorList>
            <person name="Flamio R. Jr."/>
            <person name="Ramstad K.M."/>
        </authorList>
    </citation>
    <scope>NUCLEOTIDE SEQUENCE [LARGE SCALE GENOMIC DNA]</scope>
    <source>
        <strain evidence="3">JAX WOST 10</strain>
    </source>
</reference>
<evidence type="ECO:0000259" key="2">
    <source>
        <dbReference type="PROSITE" id="PS50805"/>
    </source>
</evidence>
<feature type="compositionally biased region" description="Basic and acidic residues" evidence="1">
    <location>
        <begin position="510"/>
        <end position="527"/>
    </location>
</feature>
<feature type="domain" description="KRAB" evidence="2">
    <location>
        <begin position="32"/>
        <end position="148"/>
    </location>
</feature>
<proteinExistence type="predicted"/>
<dbReference type="PANTHER" id="PTHR23232">
    <property type="entry name" value="KRAB DOMAIN C2H2 ZINC FINGER"/>
    <property type="match status" value="1"/>
</dbReference>
<dbReference type="SUPFAM" id="SSF109640">
    <property type="entry name" value="KRAB domain (Kruppel-associated box)"/>
    <property type="match status" value="1"/>
</dbReference>
<accession>A0AAN7NGV7</accession>
<dbReference type="InterPro" id="IPR001909">
    <property type="entry name" value="KRAB"/>
</dbReference>
<dbReference type="Gene3D" id="6.10.140.140">
    <property type="match status" value="1"/>
</dbReference>
<dbReference type="PANTHER" id="PTHR23232:SF163">
    <property type="entry name" value="ZINC FINGER PROTEIN 589"/>
    <property type="match status" value="1"/>
</dbReference>
<feature type="region of interest" description="Disordered" evidence="1">
    <location>
        <begin position="147"/>
        <end position="176"/>
    </location>
</feature>
<evidence type="ECO:0000313" key="4">
    <source>
        <dbReference type="Proteomes" id="UP001333110"/>
    </source>
</evidence>
<dbReference type="SMART" id="SM00349">
    <property type="entry name" value="KRAB"/>
    <property type="match status" value="1"/>
</dbReference>
<dbReference type="AlphaFoldDB" id="A0AAN7NGV7"/>
<evidence type="ECO:0000313" key="3">
    <source>
        <dbReference type="EMBL" id="KAK4825675.1"/>
    </source>
</evidence>
<name>A0AAN7NGV7_MYCAM</name>
<protein>
    <recommendedName>
        <fullName evidence="2">KRAB domain-containing protein</fullName>
    </recommendedName>
</protein>
<gene>
    <name evidence="3" type="ORF">QYF61_001498</name>
</gene>
<organism evidence="3 4">
    <name type="scientific">Mycteria americana</name>
    <name type="common">Wood stork</name>
    <dbReference type="NCBI Taxonomy" id="33587"/>
    <lineage>
        <taxon>Eukaryota</taxon>
        <taxon>Metazoa</taxon>
        <taxon>Chordata</taxon>
        <taxon>Craniata</taxon>
        <taxon>Vertebrata</taxon>
        <taxon>Euteleostomi</taxon>
        <taxon>Archelosauria</taxon>
        <taxon>Archosauria</taxon>
        <taxon>Dinosauria</taxon>
        <taxon>Saurischia</taxon>
        <taxon>Theropoda</taxon>
        <taxon>Coelurosauria</taxon>
        <taxon>Aves</taxon>
        <taxon>Neognathae</taxon>
        <taxon>Neoaves</taxon>
        <taxon>Aequornithes</taxon>
        <taxon>Ciconiiformes</taxon>
        <taxon>Ciconiidae</taxon>
        <taxon>Mycteria</taxon>
    </lineage>
</organism>
<evidence type="ECO:0000256" key="1">
    <source>
        <dbReference type="SAM" id="MobiDB-lite"/>
    </source>
</evidence>
<keyword evidence="4" id="KW-1185">Reference proteome</keyword>
<dbReference type="Proteomes" id="UP001333110">
    <property type="component" value="Unassembled WGS sequence"/>
</dbReference>
<dbReference type="CDD" id="cd07765">
    <property type="entry name" value="KRAB_A-box"/>
    <property type="match status" value="1"/>
</dbReference>
<sequence length="714" mass="80184">MKSFFPAALTAPRSRSTPRVNEGAILVWQEPVTFEDIAVYLSRAEWDAIAEGQRELYRSVMLDNYKLLTSLGKPAVLTPGGHGRGRGPSVRRPLFSRVNNLFLQFVLEQHALLHPPGYPGPKPDILYRMERGEEPWVCTPQSPVRWDGPDSPSPGHNGDVSWLEEPPSGWWPGAGGRRVLEERTRTPCQGGRCVQWRLRSRRLLNKFKCLGGRSELPSEAAGKGVGLVESQGRARTVFWSGKEGEVEDEQEVTANVTQSRGFPLHAVMEQQNKKADLQERLCGDPREGFQRSAQKSQRTLGEVTFPQGNRELCVEDLNESILKDHCYCVMSETQLLRCIPCPCPLSEHDYCRNLTAGVSALKDHEYCHVQRIRYQRRVNKIVRLNGKARAMLHRLAKRKSQIGRIIRKAKRMMWLYKPCANKRLEFLQGSSRTGCLSEPAVPVTLPRAEAEDDPTKGTCGAFCPPAKQETVPPQPQSEGGSQGRTSEALHAPVVSFEPTAAPPPSNAAAEVKREATHPEASVHHEAQRAQLIRSPDAKRNVEGHELVNSNYVSLHDAYKMVMRTVDHISSVASRSRAVTTPLRSALVRPHLECCVQCWAPHHKRDIEGLERVQRRATELGKGLEHKADGERLRDLGLFSLEKRRLRGDLIAPYNCLKGGGREVGSVSSPRLEIRKNIFTERVVQHWHRLPREVVESPSLGVFKSRVDEVLRDMV</sequence>